<gene>
    <name evidence="1" type="ORF">DARMORV10_A03P67970.1</name>
</gene>
<dbReference type="EMBL" id="HG994357">
    <property type="protein sequence ID" value="CAF2134152.1"/>
    <property type="molecule type" value="Genomic_DNA"/>
</dbReference>
<reference evidence="1" key="1">
    <citation type="submission" date="2021-01" db="EMBL/GenBank/DDBJ databases">
        <authorList>
            <consortium name="Genoscope - CEA"/>
            <person name="William W."/>
        </authorList>
    </citation>
    <scope>NUCLEOTIDE SEQUENCE</scope>
</reference>
<dbReference type="Proteomes" id="UP001295469">
    <property type="component" value="Chromosome A03"/>
</dbReference>
<dbReference type="AlphaFoldDB" id="A0A816W8E5"/>
<protein>
    <submittedName>
        <fullName evidence="1">(rape) hypothetical protein</fullName>
    </submittedName>
</protein>
<feature type="non-terminal residue" evidence="1">
    <location>
        <position position="50"/>
    </location>
</feature>
<evidence type="ECO:0000313" key="1">
    <source>
        <dbReference type="EMBL" id="CAF2134152.1"/>
    </source>
</evidence>
<sequence>PADVLPPWSPPSCQPPLIFTHLTLSAPSQGRFDVHTQNYRLSDSYDDLGQ</sequence>
<accession>A0A816W8E5</accession>
<proteinExistence type="predicted"/>
<organism evidence="1">
    <name type="scientific">Brassica napus</name>
    <name type="common">Rape</name>
    <dbReference type="NCBI Taxonomy" id="3708"/>
    <lineage>
        <taxon>Eukaryota</taxon>
        <taxon>Viridiplantae</taxon>
        <taxon>Streptophyta</taxon>
        <taxon>Embryophyta</taxon>
        <taxon>Tracheophyta</taxon>
        <taxon>Spermatophyta</taxon>
        <taxon>Magnoliopsida</taxon>
        <taxon>eudicotyledons</taxon>
        <taxon>Gunneridae</taxon>
        <taxon>Pentapetalae</taxon>
        <taxon>rosids</taxon>
        <taxon>malvids</taxon>
        <taxon>Brassicales</taxon>
        <taxon>Brassicaceae</taxon>
        <taxon>Brassiceae</taxon>
        <taxon>Brassica</taxon>
    </lineage>
</organism>
<name>A0A816W8E5_BRANA</name>